<feature type="region of interest" description="Disordered" evidence="1">
    <location>
        <begin position="1"/>
        <end position="30"/>
    </location>
</feature>
<evidence type="ECO:0000313" key="4">
    <source>
        <dbReference type="Proteomes" id="UP001589610"/>
    </source>
</evidence>
<proteinExistence type="predicted"/>
<keyword evidence="2" id="KW-0812">Transmembrane</keyword>
<feature type="transmembrane region" description="Helical" evidence="2">
    <location>
        <begin position="247"/>
        <end position="267"/>
    </location>
</feature>
<dbReference type="EMBL" id="JBHMBS010000032">
    <property type="protein sequence ID" value="MFB9681323.1"/>
    <property type="molecule type" value="Genomic_DNA"/>
</dbReference>
<keyword evidence="2" id="KW-1133">Transmembrane helix</keyword>
<feature type="transmembrane region" description="Helical" evidence="2">
    <location>
        <begin position="190"/>
        <end position="210"/>
    </location>
</feature>
<evidence type="ECO:0000256" key="2">
    <source>
        <dbReference type="SAM" id="Phobius"/>
    </source>
</evidence>
<feature type="transmembrane region" description="Helical" evidence="2">
    <location>
        <begin position="305"/>
        <end position="322"/>
    </location>
</feature>
<feature type="region of interest" description="Disordered" evidence="1">
    <location>
        <begin position="347"/>
        <end position="386"/>
    </location>
</feature>
<dbReference type="RefSeq" id="WP_386162373.1">
    <property type="nucleotide sequence ID" value="NZ_JBHMBS010000032.1"/>
</dbReference>
<feature type="region of interest" description="Disordered" evidence="1">
    <location>
        <begin position="150"/>
        <end position="185"/>
    </location>
</feature>
<protein>
    <submittedName>
        <fullName evidence="3">Enediyne biosynthesis protein UnbU</fullName>
    </submittedName>
</protein>
<reference evidence="3 4" key="1">
    <citation type="submission" date="2024-09" db="EMBL/GenBank/DDBJ databases">
        <authorList>
            <person name="Sun Q."/>
            <person name="Mori K."/>
        </authorList>
    </citation>
    <scope>NUCLEOTIDE SEQUENCE [LARGE SCALE GENOMIC DNA]</scope>
    <source>
        <strain evidence="3 4">JCM 3028</strain>
    </source>
</reference>
<keyword evidence="2" id="KW-0472">Membrane</keyword>
<name>A0ABV5TQB4_9ACTN</name>
<gene>
    <name evidence="3" type="ORF">ACFFRH_38085</name>
</gene>
<feature type="transmembrane region" description="Helical" evidence="2">
    <location>
        <begin position="216"/>
        <end position="235"/>
    </location>
</feature>
<feature type="transmembrane region" description="Helical" evidence="2">
    <location>
        <begin position="273"/>
        <end position="293"/>
    </location>
</feature>
<feature type="compositionally biased region" description="Basic and acidic residues" evidence="1">
    <location>
        <begin position="365"/>
        <end position="374"/>
    </location>
</feature>
<accession>A0ABV5TQB4</accession>
<dbReference type="Proteomes" id="UP001589610">
    <property type="component" value="Unassembled WGS sequence"/>
</dbReference>
<feature type="compositionally biased region" description="Basic and acidic residues" evidence="1">
    <location>
        <begin position="164"/>
        <end position="173"/>
    </location>
</feature>
<comment type="caution">
    <text evidence="3">The sequence shown here is derived from an EMBL/GenBank/DDBJ whole genome shotgun (WGS) entry which is preliminary data.</text>
</comment>
<feature type="transmembrane region" description="Helical" evidence="2">
    <location>
        <begin position="97"/>
        <end position="117"/>
    </location>
</feature>
<keyword evidence="4" id="KW-1185">Reference proteome</keyword>
<evidence type="ECO:0000256" key="1">
    <source>
        <dbReference type="SAM" id="MobiDB-lite"/>
    </source>
</evidence>
<organism evidence="3 4">
    <name type="scientific">Streptosporangium vulgare</name>
    <dbReference type="NCBI Taxonomy" id="46190"/>
    <lineage>
        <taxon>Bacteria</taxon>
        <taxon>Bacillati</taxon>
        <taxon>Actinomycetota</taxon>
        <taxon>Actinomycetes</taxon>
        <taxon>Streptosporangiales</taxon>
        <taxon>Streptosporangiaceae</taxon>
        <taxon>Streptosporangium</taxon>
    </lineage>
</organism>
<evidence type="ECO:0000313" key="3">
    <source>
        <dbReference type="EMBL" id="MFB9681323.1"/>
    </source>
</evidence>
<sequence>MNAAPGRDDRKPHDRNRDDRNRDDPKRDDRNRDEAFRRLAESLTLITVLGHTVLGFEQSCLAPVVGVLTGVAAEFTLETVEAWSRRRPPRYLGVPRARVAAFFLPSYVCGLLCAMLLYGNGHLMPVALAVLVGVGGTYVFRVTAPQALQAPAAPPAPRTPRVPKARETPETVREAGGAGRSAEDAPGRPFLNPAAFGIVTVLLLFPWVGLAPAYQFTAWVSGPFDLVVPLAVLAWGTAVNARLAGRLPLVLGWVGGFVLQALVRGGLTDMSTVGALLPMTGTAFALHTGYMIVDPATSPAKPRDQVVFGLATAAAYGLLVQLHVVSGLFLALVAVGAGRGLRAALRARSGPPGAGGPAAGGPCEELSRYRDRPVRAPAASPPAGPP</sequence>
<feature type="transmembrane region" description="Helical" evidence="2">
    <location>
        <begin position="123"/>
        <end position="140"/>
    </location>
</feature>